<dbReference type="GO" id="GO:0004519">
    <property type="term" value="F:endonuclease activity"/>
    <property type="evidence" value="ECO:0007669"/>
    <property type="project" value="UniProtKB-UniRule"/>
</dbReference>
<dbReference type="GO" id="GO:0003677">
    <property type="term" value="F:DNA binding"/>
    <property type="evidence" value="ECO:0007669"/>
    <property type="project" value="UniProtKB-UniRule"/>
</dbReference>
<evidence type="ECO:0000256" key="23">
    <source>
        <dbReference type="ARBA" id="ARBA00023268"/>
    </source>
</evidence>
<keyword evidence="21 27" id="KW-0238">DNA-binding</keyword>
<evidence type="ECO:0000256" key="22">
    <source>
        <dbReference type="ARBA" id="ARBA00023163"/>
    </source>
</evidence>
<comment type="catalytic activity">
    <reaction evidence="26">
        <text>ATP + H2O = ADP + phosphate + H(+)</text>
        <dbReference type="Rhea" id="RHEA:13065"/>
        <dbReference type="ChEBI" id="CHEBI:15377"/>
        <dbReference type="ChEBI" id="CHEBI:15378"/>
        <dbReference type="ChEBI" id="CHEBI:30616"/>
        <dbReference type="ChEBI" id="CHEBI:43474"/>
        <dbReference type="ChEBI" id="CHEBI:456216"/>
        <dbReference type="EC" id="3.6.4.12"/>
    </reaction>
</comment>
<feature type="active site" description="For nuclease activity" evidence="27">
    <location>
        <position position="228"/>
    </location>
</feature>
<evidence type="ECO:0000256" key="11">
    <source>
        <dbReference type="ARBA" id="ARBA00022723"/>
    </source>
</evidence>
<evidence type="ECO:0000256" key="9">
    <source>
        <dbReference type="ARBA" id="ARBA00022705"/>
    </source>
</evidence>
<dbReference type="Gene3D" id="3.40.50.300">
    <property type="entry name" value="P-loop containing nucleotide triphosphate hydrolases"/>
    <property type="match status" value="1"/>
</dbReference>
<feature type="domain" description="PV NS1-Nuc" evidence="29">
    <location>
        <begin position="24"/>
        <end position="287"/>
    </location>
</feature>
<evidence type="ECO:0000256" key="27">
    <source>
        <dbReference type="PROSITE-ProRule" id="PRU01366"/>
    </source>
</evidence>
<comment type="similarity">
    <text evidence="4">Belongs to the parvoviruses initiator protein NS1 family.</text>
</comment>
<keyword evidence="11" id="KW-0479">Metal-binding</keyword>
<dbReference type="GO" id="GO:0042025">
    <property type="term" value="C:host cell nucleus"/>
    <property type="evidence" value="ECO:0007669"/>
    <property type="project" value="UniProtKB-SubCell"/>
</dbReference>
<evidence type="ECO:0000256" key="7">
    <source>
        <dbReference type="ARBA" id="ARBA00020731"/>
    </source>
</evidence>
<evidence type="ECO:0000259" key="29">
    <source>
        <dbReference type="PROSITE" id="PS52022"/>
    </source>
</evidence>
<keyword evidence="19" id="KW-1194">Viral DNA replication</keyword>
<dbReference type="PROSITE" id="PS52022">
    <property type="entry name" value="PV_NS1_NUC"/>
    <property type="match status" value="1"/>
</dbReference>
<evidence type="ECO:0000256" key="1">
    <source>
        <dbReference type="ARBA" id="ARBA00001946"/>
    </source>
</evidence>
<keyword evidence="18" id="KW-0805">Transcription regulation</keyword>
<keyword evidence="8 27" id="KW-1048">Host nucleus</keyword>
<keyword evidence="10 27" id="KW-0540">Nuclease</keyword>
<evidence type="ECO:0000256" key="12">
    <source>
        <dbReference type="ARBA" id="ARBA00022741"/>
    </source>
</evidence>
<dbReference type="GO" id="GO:0039693">
    <property type="term" value="P:viral DNA genome replication"/>
    <property type="evidence" value="ECO:0007669"/>
    <property type="project" value="UniProtKB-KW"/>
</dbReference>
<evidence type="ECO:0000256" key="20">
    <source>
        <dbReference type="ARBA" id="ARBA00023124"/>
    </source>
</evidence>
<comment type="function">
    <text evidence="2">Multifunctional protein which displays endonuclease and helicase activities required for initiating and directing viral DNA replication. Also plays a role in viral packaging and transactivation of several promoters. Binds site-specifically to 2-3 approximate tandem copies within the origins of replication (Ori), unwinds this hairpin region and nicks one DNA strand thereby initiating the rolling circle replication (RCR). Becomes covalently attached to the 5' end of the nick and provides a 3'OH for priming DNA synthesis. The helicase activity unwinds DNA in a 3'-5' direction on the longer strand. Participates in the transcriptional regulation of several promoters.</text>
</comment>
<evidence type="ECO:0000256" key="26">
    <source>
        <dbReference type="ARBA" id="ARBA00047995"/>
    </source>
</evidence>
<keyword evidence="13 27" id="KW-0255">Endonuclease</keyword>
<organism evidence="30">
    <name type="scientific">Porcine bocavirus 4/F41/N.Ireland/2004</name>
    <dbReference type="NCBI Taxonomy" id="1033267"/>
    <lineage>
        <taxon>Viruses</taxon>
        <taxon>Monodnaviria</taxon>
        <taxon>Shotokuvirae</taxon>
        <taxon>Cossaviricota</taxon>
        <taxon>Quintoviricetes</taxon>
        <taxon>Piccovirales</taxon>
        <taxon>Parvoviridae</taxon>
        <taxon>Parvovirinae</taxon>
        <taxon>Bocaparvovirus</taxon>
        <taxon>Porcine bocavirus 4</taxon>
    </lineage>
</organism>
<reference evidence="30" key="1">
    <citation type="journal article" date="2011" name="Vet. Microbiol.">
        <title>Isolation in cell cultures and initial characterisation of two novel bocavirus species from swine in Northern Ireland.</title>
        <authorList>
            <person name="McKillen J."/>
            <person name="McNeilly F."/>
            <person name="Duffy C."/>
            <person name="McMenamy M."/>
            <person name="McNair I."/>
            <person name="Hjertner B."/>
            <person name="Millar A."/>
            <person name="McKay K."/>
            <person name="Lagan P."/>
            <person name="Adair B."/>
            <person name="Allan G."/>
        </authorList>
    </citation>
    <scope>NUCLEOTIDE SEQUENCE</scope>
    <source>
        <strain evidence="30">F41</strain>
    </source>
</reference>
<feature type="domain" description="SF3 helicase" evidence="28">
    <location>
        <begin position="402"/>
        <end position="569"/>
    </location>
</feature>
<evidence type="ECO:0000256" key="8">
    <source>
        <dbReference type="ARBA" id="ARBA00022562"/>
    </source>
</evidence>
<evidence type="ECO:0000256" key="19">
    <source>
        <dbReference type="ARBA" id="ARBA00023109"/>
    </source>
</evidence>
<proteinExistence type="inferred from homology"/>
<dbReference type="GO" id="GO:0003678">
    <property type="term" value="F:DNA helicase activity"/>
    <property type="evidence" value="ECO:0007669"/>
    <property type="project" value="UniProtKB-EC"/>
</dbReference>
<keyword evidence="17" id="KW-0460">Magnesium</keyword>
<dbReference type="Pfam" id="PF01057">
    <property type="entry name" value="Parvo_NS1"/>
    <property type="match status" value="1"/>
</dbReference>
<dbReference type="InterPro" id="IPR054766">
    <property type="entry name" value="BoV_NS1-like_N"/>
</dbReference>
<accession>F6M092</accession>
<evidence type="ECO:0000256" key="2">
    <source>
        <dbReference type="ARBA" id="ARBA00002892"/>
    </source>
</evidence>
<keyword evidence="14 27" id="KW-0378">Hydrolase</keyword>
<dbReference type="EMBL" id="JF512473">
    <property type="protein sequence ID" value="AEF33726.1"/>
    <property type="molecule type" value="Genomic_DNA"/>
</dbReference>
<dbReference type="GO" id="GO:0016787">
    <property type="term" value="F:hydrolase activity"/>
    <property type="evidence" value="ECO:0007669"/>
    <property type="project" value="UniProtKB-KW"/>
</dbReference>
<keyword evidence="9 27" id="KW-0235">DNA replication</keyword>
<evidence type="ECO:0000256" key="3">
    <source>
        <dbReference type="ARBA" id="ARBA00004147"/>
    </source>
</evidence>
<evidence type="ECO:0000256" key="17">
    <source>
        <dbReference type="ARBA" id="ARBA00022842"/>
    </source>
</evidence>
<evidence type="ECO:0000259" key="28">
    <source>
        <dbReference type="PROSITE" id="PS51206"/>
    </source>
</evidence>
<dbReference type="EC" id="3.6.4.12" evidence="6"/>
<evidence type="ECO:0000256" key="13">
    <source>
        <dbReference type="ARBA" id="ARBA00022759"/>
    </source>
</evidence>
<evidence type="ECO:0000256" key="18">
    <source>
        <dbReference type="ARBA" id="ARBA00023015"/>
    </source>
</evidence>
<evidence type="ECO:0000256" key="14">
    <source>
        <dbReference type="ARBA" id="ARBA00022801"/>
    </source>
</evidence>
<comment type="subcellular location">
    <subcellularLocation>
        <location evidence="3 27">Host nucleus</location>
    </subcellularLocation>
</comment>
<dbReference type="GO" id="GO:0046872">
    <property type="term" value="F:metal ion binding"/>
    <property type="evidence" value="ECO:0007669"/>
    <property type="project" value="UniProtKB-KW"/>
</dbReference>
<name>F6M092_9VIRU</name>
<feature type="short sequence motif" description="RCR-2" evidence="27">
    <location>
        <begin position="133"/>
        <end position="135"/>
    </location>
</feature>
<evidence type="ECO:0000256" key="15">
    <source>
        <dbReference type="ARBA" id="ARBA00022806"/>
    </source>
</evidence>
<dbReference type="InterPro" id="IPR049901">
    <property type="entry name" value="PV_NS1-NUC"/>
</dbReference>
<evidence type="ECO:0000256" key="10">
    <source>
        <dbReference type="ARBA" id="ARBA00022722"/>
    </source>
</evidence>
<dbReference type="Pfam" id="PF22419">
    <property type="entry name" value="HBoV_NS1-like_N"/>
    <property type="match status" value="1"/>
</dbReference>
<keyword evidence="15" id="KW-0347">Helicase</keyword>
<dbReference type="GO" id="GO:0005524">
    <property type="term" value="F:ATP binding"/>
    <property type="evidence" value="ECO:0007669"/>
    <property type="project" value="UniProtKB-KW"/>
</dbReference>
<keyword evidence="20 27" id="KW-0190">Covalent protein-DNA linkage</keyword>
<dbReference type="InterPro" id="IPR027417">
    <property type="entry name" value="P-loop_NTPase"/>
</dbReference>
<keyword evidence="22" id="KW-0804">Transcription</keyword>
<dbReference type="PROSITE" id="PS51206">
    <property type="entry name" value="SF3_HELICASE_1"/>
    <property type="match status" value="1"/>
</dbReference>
<evidence type="ECO:0000256" key="21">
    <source>
        <dbReference type="ARBA" id="ARBA00023125"/>
    </source>
</evidence>
<dbReference type="InterPro" id="IPR014015">
    <property type="entry name" value="Helicase_SF3_DNA-vir"/>
</dbReference>
<dbReference type="GO" id="GO:0006260">
    <property type="term" value="P:DNA replication"/>
    <property type="evidence" value="ECO:0007669"/>
    <property type="project" value="UniProtKB-UniRule"/>
</dbReference>
<keyword evidence="12 27" id="KW-0547">Nucleotide-binding</keyword>
<evidence type="ECO:0000256" key="4">
    <source>
        <dbReference type="ARBA" id="ARBA00009826"/>
    </source>
</evidence>
<evidence type="ECO:0000256" key="16">
    <source>
        <dbReference type="ARBA" id="ARBA00022840"/>
    </source>
</evidence>
<protein>
    <recommendedName>
        <fullName evidence="7">Initiator protein NS1</fullName>
        <ecNumber evidence="6">3.6.4.12</ecNumber>
    </recommendedName>
    <alternativeName>
        <fullName evidence="24">Non-structural protein 1</fullName>
    </alternativeName>
    <alternativeName>
        <fullName evidence="25">Non-structural protein NS1</fullName>
    </alternativeName>
</protein>
<evidence type="ECO:0000256" key="6">
    <source>
        <dbReference type="ARBA" id="ARBA00012551"/>
    </source>
</evidence>
<comment type="cofactor">
    <cofactor evidence="1">
        <name>Mg(2+)</name>
        <dbReference type="ChEBI" id="CHEBI:18420"/>
    </cofactor>
</comment>
<keyword evidence="23" id="KW-0511">Multifunctional enzyme</keyword>
<dbReference type="SUPFAM" id="SSF52540">
    <property type="entry name" value="P-loop containing nucleoside triphosphate hydrolases"/>
    <property type="match status" value="1"/>
</dbReference>
<keyword evidence="16" id="KW-0067">ATP-binding</keyword>
<evidence type="ECO:0000256" key="24">
    <source>
        <dbReference type="ARBA" id="ARBA00030491"/>
    </source>
</evidence>
<feature type="short sequence motif" description="RCR-3" evidence="27">
    <location>
        <begin position="228"/>
        <end position="232"/>
    </location>
</feature>
<sequence>MASAGVGLSDQEWIQFWHGAITGFKSPCYTYVIHLDLQDWRLHERALMDIYSKDMSVIIDDIVDQEKELLISDVNYDWKASLAMKLQNHHGLGQTLCESADIAVLRLFQLKQQSHHPQYSCFTQAEIGPNKIHIHVVCGGDGLTKYNAKKGSWIIAKYFWNHMLDLWKHYESSYDPSNVQYAISVQLRMLCERVKAHQDVTVTCLTYRDRHNECHAQRVDAPSYITNYLLPKNRLLTSWLDVDICTPSVARFETEKTYMCSHVNRQPITHYLRKGLHDRLVMNSSEETGEPVHKMPRWGDLPQVGENSLARENRAPRPSKITKKQHVMLDTLQRCEEEFICTREDLTMLHPDIVIMFESSPSGSKTLDEVLEMHRVRVTRTYTALSYIRKQFPDRRFIKPDNKVVRLLNIQGYNPIQVGHWVATMLDKKAGKQNTICFFGPASTGKTNLAKAIAQAVKVYGCVNHLNKNFVFNDCQNKLLAWWEECVMNNDWVEPAKCLMGGTSFRVDRKHKDSAEQPHTPLIISTNHDIYTVVGGNTVSTVHEKPIRDRTVQFNFMKTLPQNFGEISVEDVADWLGWCAEDFDCTLEGFKKEWDIDVVPNSFPLAVYCDGHSQDFVLYAQGPCCRCGGYLPHTTTSDGDWTESADPGRTLRMRERETPSGRDGIIS</sequence>
<evidence type="ECO:0000256" key="5">
    <source>
        <dbReference type="ARBA" id="ARBA00011717"/>
    </source>
</evidence>
<dbReference type="Gene3D" id="3.40.1310.20">
    <property type="match status" value="1"/>
</dbReference>
<dbReference type="InterPro" id="IPR001257">
    <property type="entry name" value="Parvovirus_NS1_helicase"/>
</dbReference>
<evidence type="ECO:0000313" key="30">
    <source>
        <dbReference type="EMBL" id="AEF33726.1"/>
    </source>
</evidence>
<comment type="subunit">
    <text evidence="5">Homooligomer; when bound to DNA.</text>
</comment>
<evidence type="ECO:0000256" key="25">
    <source>
        <dbReference type="ARBA" id="ARBA00032999"/>
    </source>
</evidence>